<keyword evidence="3" id="KW-1185">Reference proteome</keyword>
<feature type="transmembrane region" description="Helical" evidence="1">
    <location>
        <begin position="113"/>
        <end position="136"/>
    </location>
</feature>
<dbReference type="Proteomes" id="UP000011058">
    <property type="component" value="Plasmid pFAES01"/>
</dbReference>
<proteinExistence type="predicted"/>
<feature type="transmembrane region" description="Helical" evidence="1">
    <location>
        <begin position="164"/>
        <end position="184"/>
    </location>
</feature>
<protein>
    <recommendedName>
        <fullName evidence="4">Transmembrane protein</fullName>
    </recommendedName>
</protein>
<dbReference type="OrthoDB" id="64737at2"/>
<dbReference type="PATRIC" id="fig|1166018.3.peg.5731"/>
<feature type="transmembrane region" description="Helical" evidence="1">
    <location>
        <begin position="191"/>
        <end position="210"/>
    </location>
</feature>
<evidence type="ECO:0008006" key="4">
    <source>
        <dbReference type="Google" id="ProtNLM"/>
    </source>
</evidence>
<name>I0KHL3_9BACT</name>
<feature type="transmembrane region" description="Helical" evidence="1">
    <location>
        <begin position="42"/>
        <end position="63"/>
    </location>
</feature>
<dbReference type="EMBL" id="HE796684">
    <property type="protein sequence ID" value="CCH03616.1"/>
    <property type="molecule type" value="Genomic_DNA"/>
</dbReference>
<keyword evidence="2" id="KW-0614">Plasmid</keyword>
<evidence type="ECO:0000313" key="2">
    <source>
        <dbReference type="EMBL" id="CCH03616.1"/>
    </source>
</evidence>
<evidence type="ECO:0000256" key="1">
    <source>
        <dbReference type="SAM" id="Phobius"/>
    </source>
</evidence>
<dbReference type="HOGENOM" id="CLU_098677_1_0_10"/>
<evidence type="ECO:0000313" key="3">
    <source>
        <dbReference type="Proteomes" id="UP000011058"/>
    </source>
</evidence>
<sequence>MNKRKPYQTRLSALSRSLIALSVGGLVWWLMAGRLGWQTRLLLGWLAYALTVLVLIWLVIGWADARQTAQREDESRPAIFLFTVGGALVSLLAVILLLGSVKGLSDSEATRHVVLSGLTVISSWLLTHSIFTLHYAHLYYDPDETDRVGGLDFPGDEPPDYLDFAYYSFVVGMTFQVSDVAVTAKPIRRLTLLHAVLSFAFNSLIIALTINTVSSLL</sequence>
<dbReference type="KEGG" id="fae:FAES_pFAES01126"/>
<dbReference type="InterPro" id="IPR009781">
    <property type="entry name" value="DUF1345"/>
</dbReference>
<keyword evidence="1" id="KW-0472">Membrane</keyword>
<organism evidence="2 3">
    <name type="scientific">Fibrella aestuarina BUZ 2</name>
    <dbReference type="NCBI Taxonomy" id="1166018"/>
    <lineage>
        <taxon>Bacteria</taxon>
        <taxon>Pseudomonadati</taxon>
        <taxon>Bacteroidota</taxon>
        <taxon>Cytophagia</taxon>
        <taxon>Cytophagales</taxon>
        <taxon>Spirosomataceae</taxon>
        <taxon>Fibrella</taxon>
    </lineage>
</organism>
<gene>
    <name evidence="2" type="ORF">FAES_pFAES01126</name>
</gene>
<dbReference type="Pfam" id="PF07077">
    <property type="entry name" value="DUF1345"/>
    <property type="match status" value="1"/>
</dbReference>
<geneLocation type="plasmid" evidence="2 3">
    <name>pFAES01</name>
</geneLocation>
<dbReference type="RefSeq" id="WP_015056796.1">
    <property type="nucleotide sequence ID" value="NC_019012.1"/>
</dbReference>
<dbReference type="AlphaFoldDB" id="I0KHL3"/>
<keyword evidence="1" id="KW-1133">Transmembrane helix</keyword>
<dbReference type="eggNOG" id="COG4291">
    <property type="taxonomic scope" value="Bacteria"/>
</dbReference>
<reference evidence="2 3" key="1">
    <citation type="journal article" date="2012" name="J. Bacteriol.">
        <title>Genome Sequence of Fibrella aestuarina BUZ 2T, a Filamentous Marine Bacterium.</title>
        <authorList>
            <person name="Filippini M."/>
            <person name="Qi W."/>
            <person name="Blom J."/>
            <person name="Goesmann A."/>
            <person name="Smits T.H."/>
            <person name="Bagheri H.C."/>
        </authorList>
    </citation>
    <scope>NUCLEOTIDE SEQUENCE [LARGE SCALE GENOMIC DNA]</scope>
    <source>
        <strain evidence="3">BUZ 2T</strain>
        <plasmid evidence="2 3">pFAES01</plasmid>
    </source>
</reference>
<feature type="transmembrane region" description="Helical" evidence="1">
    <location>
        <begin position="78"/>
        <end position="101"/>
    </location>
</feature>
<keyword evidence="1" id="KW-0812">Transmembrane</keyword>
<accession>I0KHL3</accession>